<evidence type="ECO:0008006" key="5">
    <source>
        <dbReference type="Google" id="ProtNLM"/>
    </source>
</evidence>
<keyword evidence="4" id="KW-1185">Reference proteome</keyword>
<dbReference type="GeneID" id="45766915"/>
<evidence type="ECO:0000313" key="1">
    <source>
        <dbReference type="EMBL" id="KPG10526.1"/>
    </source>
</evidence>
<dbReference type="AlphaFoldDB" id="A0A7V8LP74"/>
<dbReference type="InterPro" id="IPR016181">
    <property type="entry name" value="Acyl_CoA_acyltransferase"/>
</dbReference>
<proteinExistence type="predicted"/>
<dbReference type="OrthoDB" id="7057833at2"/>
<organism evidence="1 3">
    <name type="scientific">Mycobacteroides immunogenum</name>
    <dbReference type="NCBI Taxonomy" id="83262"/>
    <lineage>
        <taxon>Bacteria</taxon>
        <taxon>Bacillati</taxon>
        <taxon>Actinomycetota</taxon>
        <taxon>Actinomycetes</taxon>
        <taxon>Mycobacteriales</taxon>
        <taxon>Mycobacteriaceae</taxon>
        <taxon>Mycobacteroides</taxon>
    </lineage>
</organism>
<dbReference type="Gene3D" id="3.40.630.30">
    <property type="match status" value="1"/>
</dbReference>
<dbReference type="EMBL" id="LJFS01000004">
    <property type="protein sequence ID" value="KPG36337.1"/>
    <property type="molecule type" value="Genomic_DNA"/>
</dbReference>
<dbReference type="Proteomes" id="UP000037843">
    <property type="component" value="Unassembled WGS sequence"/>
</dbReference>
<evidence type="ECO:0000313" key="4">
    <source>
        <dbReference type="Proteomes" id="UP000037962"/>
    </source>
</evidence>
<accession>A0A7V8LP74</accession>
<reference evidence="3 4" key="1">
    <citation type="submission" date="2015-09" db="EMBL/GenBank/DDBJ databases">
        <title>Genome Sequences of Mycobacterium immunogenum Isolates, Recuperated from a Chloraminated Drinking Water Distribution System Simulator Subjected to Episodes of Nitrification.</title>
        <authorList>
            <person name="Gomez-Alvarez V."/>
            <person name="Revetta R.P."/>
        </authorList>
    </citation>
    <scope>NUCLEOTIDE SEQUENCE [LARGE SCALE GENOMIC DNA]</scope>
    <source>
        <strain evidence="1 3">H008</strain>
        <strain evidence="2 4">H076</strain>
    </source>
</reference>
<gene>
    <name evidence="1" type="ORF">AN908_14400</name>
    <name evidence="2" type="ORF">AN912_04680</name>
</gene>
<dbReference type="Proteomes" id="UP000037962">
    <property type="component" value="Unassembled WGS sequence"/>
</dbReference>
<comment type="caution">
    <text evidence="1">The sequence shown here is derived from an EMBL/GenBank/DDBJ whole genome shotgun (WGS) entry which is preliminary data.</text>
</comment>
<dbReference type="RefSeq" id="WP_043076736.1">
    <property type="nucleotide sequence ID" value="NZ_CP011530.1"/>
</dbReference>
<sequence length="210" mass="23465">MTAPQVTVRRLPKREVLSASKLLAAAFIDDPLCLAVSPKAESSRRFTLRCFNLAELVIAFGRRAYVYGAYTDGRLSGVVIAYPNGTDFPWWSWLVRLPAAVPSLLLAGPRTMMRGAKILNDIEDMRPTEPYVHFWTVGAASDTRGIGVMLLRKVLTEHVDPEHRNAFLEAAGPHLLELYGLLGFEEQQEYVLPTGEALITMWRPGVKDRL</sequence>
<dbReference type="SUPFAM" id="SSF55729">
    <property type="entry name" value="Acyl-CoA N-acyltransferases (Nat)"/>
    <property type="match status" value="1"/>
</dbReference>
<evidence type="ECO:0000313" key="3">
    <source>
        <dbReference type="Proteomes" id="UP000037843"/>
    </source>
</evidence>
<dbReference type="EMBL" id="LJFO01000007">
    <property type="protein sequence ID" value="KPG10526.1"/>
    <property type="molecule type" value="Genomic_DNA"/>
</dbReference>
<dbReference type="KEGG" id="miz:BAB75_23895"/>
<name>A0A7V8LP74_9MYCO</name>
<evidence type="ECO:0000313" key="2">
    <source>
        <dbReference type="EMBL" id="KPG36337.1"/>
    </source>
</evidence>
<protein>
    <recommendedName>
        <fullName evidence="5">N-acetyltransferase domain-containing protein</fullName>
    </recommendedName>
</protein>